<proteinExistence type="predicted"/>
<comment type="caution">
    <text evidence="2">The sequence shown here is derived from an EMBL/GenBank/DDBJ whole genome shotgun (WGS) entry which is preliminary data.</text>
</comment>
<dbReference type="Proteomes" id="UP001501475">
    <property type="component" value="Unassembled WGS sequence"/>
</dbReference>
<keyword evidence="3" id="KW-1185">Reference proteome</keyword>
<organism evidence="2 3">
    <name type="scientific">Nostocoides vanveenii</name>
    <dbReference type="NCBI Taxonomy" id="330835"/>
    <lineage>
        <taxon>Bacteria</taxon>
        <taxon>Bacillati</taxon>
        <taxon>Actinomycetota</taxon>
        <taxon>Actinomycetes</taxon>
        <taxon>Micrococcales</taxon>
        <taxon>Intrasporangiaceae</taxon>
        <taxon>Nostocoides</taxon>
    </lineage>
</organism>
<name>A0ABN2JZ35_9MICO</name>
<dbReference type="EMBL" id="BAAAPN010000002">
    <property type="protein sequence ID" value="GAA1743658.1"/>
    <property type="molecule type" value="Genomic_DNA"/>
</dbReference>
<reference evidence="3" key="1">
    <citation type="journal article" date="2019" name="Int. J. Syst. Evol. Microbiol.">
        <title>The Global Catalogue of Microorganisms (GCM) 10K type strain sequencing project: providing services to taxonomists for standard genome sequencing and annotation.</title>
        <authorList>
            <consortium name="The Broad Institute Genomics Platform"/>
            <consortium name="The Broad Institute Genome Sequencing Center for Infectious Disease"/>
            <person name="Wu L."/>
            <person name="Ma J."/>
        </authorList>
    </citation>
    <scope>NUCLEOTIDE SEQUENCE [LARGE SCALE GENOMIC DNA]</scope>
    <source>
        <strain evidence="3">JCM 15591</strain>
    </source>
</reference>
<keyword evidence="1" id="KW-0472">Membrane</keyword>
<accession>A0ABN2JZ35</accession>
<evidence type="ECO:0000313" key="3">
    <source>
        <dbReference type="Proteomes" id="UP001501475"/>
    </source>
</evidence>
<keyword evidence="1" id="KW-1133">Transmembrane helix</keyword>
<feature type="transmembrane region" description="Helical" evidence="1">
    <location>
        <begin position="25"/>
        <end position="45"/>
    </location>
</feature>
<protein>
    <submittedName>
        <fullName evidence="2">Uncharacterized protein</fullName>
    </submittedName>
</protein>
<gene>
    <name evidence="2" type="ORF">GCM10009810_00520</name>
</gene>
<evidence type="ECO:0000313" key="2">
    <source>
        <dbReference type="EMBL" id="GAA1743658.1"/>
    </source>
</evidence>
<sequence length="60" mass="6270">MILLVALSMAGYRPGAGVALWDAPVVATLVAPLSLLATVVTPAWLQKRVRSTGGSSRRHS</sequence>
<evidence type="ECO:0000256" key="1">
    <source>
        <dbReference type="SAM" id="Phobius"/>
    </source>
</evidence>
<keyword evidence="1" id="KW-0812">Transmembrane</keyword>